<reference evidence="2 4" key="2">
    <citation type="submission" date="2020-02" db="EMBL/GenBank/DDBJ databases">
        <title>The WGS of Modestobacter muralis DSM 100205.</title>
        <authorList>
            <person name="Jiang Z."/>
        </authorList>
    </citation>
    <scope>NUCLEOTIDE SEQUENCE [LARGE SCALE GENOMIC DNA]</scope>
    <source>
        <strain evidence="2 4">DSM 100205</strain>
    </source>
</reference>
<dbReference type="Proteomes" id="UP000471152">
    <property type="component" value="Unassembled WGS sequence"/>
</dbReference>
<evidence type="ECO:0000313" key="1">
    <source>
        <dbReference type="EMBL" id="NEK94946.1"/>
    </source>
</evidence>
<dbReference type="RefSeq" id="WP_163611501.1">
    <property type="nucleotide sequence ID" value="NZ_JAAGWB010000035.1"/>
</dbReference>
<comment type="caution">
    <text evidence="2">The sequence shown here is derived from an EMBL/GenBank/DDBJ whole genome shotgun (WGS) entry which is preliminary data.</text>
</comment>
<dbReference type="Proteomes" id="UP000468828">
    <property type="component" value="Unassembled WGS sequence"/>
</dbReference>
<proteinExistence type="predicted"/>
<reference evidence="1 3" key="1">
    <citation type="submission" date="2020-01" db="EMBL/GenBank/DDBJ databases">
        <title>the WGS Modestobacter muralis CPCC 204518.</title>
        <authorList>
            <person name="Jiang Z."/>
        </authorList>
    </citation>
    <scope>NUCLEOTIDE SEQUENCE [LARGE SCALE GENOMIC DNA]</scope>
    <source>
        <strain evidence="1 3">DSM 100205</strain>
    </source>
</reference>
<dbReference type="EMBL" id="JAAGWH010000033">
    <property type="protein sequence ID" value="NEK94946.1"/>
    <property type="molecule type" value="Genomic_DNA"/>
</dbReference>
<gene>
    <name evidence="2" type="ORF">G3R41_12955</name>
    <name evidence="1" type="ORF">GCU67_12300</name>
</gene>
<evidence type="ECO:0000313" key="2">
    <source>
        <dbReference type="EMBL" id="NEN51834.1"/>
    </source>
</evidence>
<evidence type="ECO:0000313" key="3">
    <source>
        <dbReference type="Proteomes" id="UP000468828"/>
    </source>
</evidence>
<dbReference type="AlphaFoldDB" id="A0A6P0HCW2"/>
<accession>A0A6P0HCW2</accession>
<protein>
    <submittedName>
        <fullName evidence="2">Uncharacterized protein</fullName>
    </submittedName>
</protein>
<keyword evidence="3" id="KW-1185">Reference proteome</keyword>
<dbReference type="EMBL" id="JAAGWB010000035">
    <property type="protein sequence ID" value="NEN51834.1"/>
    <property type="molecule type" value="Genomic_DNA"/>
</dbReference>
<name>A0A6P0HCW2_9ACTN</name>
<sequence length="110" mass="11526">MLWCLVAVLAAVVLVLTVLLVVRPASGPGPFSAPPVPVPAPAATLAPTGLGEDTDLDRLAQQCSDGQMNPCDDLYLESFPGSDYEAYGDTCAGRRTAGEETFCADVFYDT</sequence>
<organism evidence="2 4">
    <name type="scientific">Modestobacter muralis</name>
    <dbReference type="NCBI Taxonomy" id="1608614"/>
    <lineage>
        <taxon>Bacteria</taxon>
        <taxon>Bacillati</taxon>
        <taxon>Actinomycetota</taxon>
        <taxon>Actinomycetes</taxon>
        <taxon>Geodermatophilales</taxon>
        <taxon>Geodermatophilaceae</taxon>
        <taxon>Modestobacter</taxon>
    </lineage>
</organism>
<evidence type="ECO:0000313" key="4">
    <source>
        <dbReference type="Proteomes" id="UP000471152"/>
    </source>
</evidence>